<keyword evidence="1" id="KW-0496">Mitochondrion</keyword>
<dbReference type="Gene3D" id="3.30.565.10">
    <property type="entry name" value="Histidine kinase-like ATPase, C-terminal domain"/>
    <property type="match status" value="1"/>
</dbReference>
<dbReference type="PANTHER" id="PTHR11947">
    <property type="entry name" value="PYRUVATE DEHYDROGENASE KINASE"/>
    <property type="match status" value="1"/>
</dbReference>
<keyword evidence="3" id="KW-1185">Reference proteome</keyword>
<organism evidence="2 3">
    <name type="scientific">Synchytrium microbalum</name>
    <dbReference type="NCBI Taxonomy" id="1806994"/>
    <lineage>
        <taxon>Eukaryota</taxon>
        <taxon>Fungi</taxon>
        <taxon>Fungi incertae sedis</taxon>
        <taxon>Chytridiomycota</taxon>
        <taxon>Chytridiomycota incertae sedis</taxon>
        <taxon>Chytridiomycetes</taxon>
        <taxon>Synchytriales</taxon>
        <taxon>Synchytriaceae</taxon>
        <taxon>Synchytrium</taxon>
    </lineage>
</organism>
<sequence>MQRGMGGPMAGLGFGLPMSRIYAKYFGGTLDIKVVEAHGCDTFMRVPNISTLPATLQI</sequence>
<dbReference type="SUPFAM" id="SSF55874">
    <property type="entry name" value="ATPase domain of HSP90 chaperone/DNA topoisomerase II/histidine kinase"/>
    <property type="match status" value="1"/>
</dbReference>
<evidence type="ECO:0000313" key="3">
    <source>
        <dbReference type="Proteomes" id="UP000319731"/>
    </source>
</evidence>
<reference evidence="2 3" key="1">
    <citation type="journal article" date="2019" name="Sci. Rep.">
        <title>Comparative genomics of chytrid fungi reveal insights into the obligate biotrophic and pathogenic lifestyle of Synchytrium endobioticum.</title>
        <authorList>
            <person name="van de Vossenberg B.T.L.H."/>
            <person name="Warris S."/>
            <person name="Nguyen H.D.T."/>
            <person name="van Gent-Pelzer M.P.E."/>
            <person name="Joly D.L."/>
            <person name="van de Geest H.C."/>
            <person name="Bonants P.J.M."/>
            <person name="Smith D.S."/>
            <person name="Levesque C.A."/>
            <person name="van der Lee T.A.J."/>
        </authorList>
    </citation>
    <scope>NUCLEOTIDE SEQUENCE [LARGE SCALE GENOMIC DNA]</scope>
    <source>
        <strain evidence="2 3">JEL517</strain>
    </source>
</reference>
<dbReference type="InterPro" id="IPR039028">
    <property type="entry name" value="BCKD/PDK"/>
</dbReference>
<dbReference type="GO" id="GO:0004740">
    <property type="term" value="F:pyruvate dehydrogenase (acetyl-transferring) kinase activity"/>
    <property type="evidence" value="ECO:0007669"/>
    <property type="project" value="TreeGrafter"/>
</dbReference>
<dbReference type="EC" id="2.7.11.-" evidence="1"/>
<proteinExistence type="inferred from homology"/>
<keyword evidence="1" id="KW-0067">ATP-binding</keyword>
<evidence type="ECO:0000313" key="2">
    <source>
        <dbReference type="EMBL" id="TPX37230.1"/>
    </source>
</evidence>
<accession>A0A507C6M0</accession>
<dbReference type="OrthoDB" id="3264224at2759"/>
<dbReference type="RefSeq" id="XP_031027300.1">
    <property type="nucleotide sequence ID" value="XM_031166784.1"/>
</dbReference>
<dbReference type="PANTHER" id="PTHR11947:SF20">
    <property type="entry name" value="[3-METHYL-2-OXOBUTANOATE DEHYDROGENASE [LIPOAMIDE]] KINASE, MITOCHONDRIAL"/>
    <property type="match status" value="1"/>
</dbReference>
<dbReference type="GO" id="GO:0010906">
    <property type="term" value="P:regulation of glucose metabolic process"/>
    <property type="evidence" value="ECO:0007669"/>
    <property type="project" value="TreeGrafter"/>
</dbReference>
<comment type="caution">
    <text evidence="2">The sequence shown here is derived from an EMBL/GenBank/DDBJ whole genome shotgun (WGS) entry which is preliminary data.</text>
</comment>
<dbReference type="EMBL" id="QEAO01000003">
    <property type="protein sequence ID" value="TPX37230.1"/>
    <property type="molecule type" value="Genomic_DNA"/>
</dbReference>
<keyword evidence="1" id="KW-0418">Kinase</keyword>
<dbReference type="GeneID" id="42002081"/>
<keyword evidence="1" id="KW-0808">Transferase</keyword>
<dbReference type="GO" id="GO:0005524">
    <property type="term" value="F:ATP binding"/>
    <property type="evidence" value="ECO:0007669"/>
    <property type="project" value="UniProtKB-UniRule"/>
</dbReference>
<dbReference type="AlphaFoldDB" id="A0A507C6M0"/>
<keyword evidence="1" id="KW-0547">Nucleotide-binding</keyword>
<dbReference type="InterPro" id="IPR036890">
    <property type="entry name" value="HATPase_C_sf"/>
</dbReference>
<name>A0A507C6M0_9FUNG</name>
<gene>
    <name evidence="2" type="ORF">SmJEL517_g00856</name>
</gene>
<dbReference type="GO" id="GO:0005759">
    <property type="term" value="C:mitochondrial matrix"/>
    <property type="evidence" value="ECO:0007669"/>
    <property type="project" value="UniProtKB-SubCell"/>
</dbReference>
<comment type="subcellular location">
    <subcellularLocation>
        <location evidence="1">Mitochondrion matrix</location>
    </subcellularLocation>
</comment>
<dbReference type="Proteomes" id="UP000319731">
    <property type="component" value="Unassembled WGS sequence"/>
</dbReference>
<protein>
    <recommendedName>
        <fullName evidence="1">Protein-serine/threonine kinase</fullName>
        <ecNumber evidence="1">2.7.11.-</ecNumber>
    </recommendedName>
</protein>
<evidence type="ECO:0000256" key="1">
    <source>
        <dbReference type="RuleBase" id="RU366032"/>
    </source>
</evidence>
<dbReference type="STRING" id="1806994.A0A507C6M0"/>
<comment type="similarity">
    <text evidence="1">Belongs to the PDK/BCKDK protein kinase family.</text>
</comment>